<dbReference type="Proteomes" id="UP000014523">
    <property type="component" value="Unassembled WGS sequence"/>
</dbReference>
<accession>A0A829HB58</accession>
<gene>
    <name evidence="1" type="ORF">F957_03830</name>
</gene>
<dbReference type="EMBL" id="ATGG01000051">
    <property type="protein sequence ID" value="EPF71644.1"/>
    <property type="molecule type" value="Genomic_DNA"/>
</dbReference>
<organism evidence="1 2">
    <name type="scientific">Acinetobacter gyllenbergii CIP 110306 = MTCC 11365</name>
    <dbReference type="NCBI Taxonomy" id="1217657"/>
    <lineage>
        <taxon>Bacteria</taxon>
        <taxon>Pseudomonadati</taxon>
        <taxon>Pseudomonadota</taxon>
        <taxon>Gammaproteobacteria</taxon>
        <taxon>Moraxellales</taxon>
        <taxon>Moraxellaceae</taxon>
        <taxon>Acinetobacter</taxon>
    </lineage>
</organism>
<evidence type="ECO:0000313" key="1">
    <source>
        <dbReference type="EMBL" id="EPF71644.1"/>
    </source>
</evidence>
<comment type="caution">
    <text evidence="1">The sequence shown here is derived from an EMBL/GenBank/DDBJ whole genome shotgun (WGS) entry which is preliminary data.</text>
</comment>
<dbReference type="AlphaFoldDB" id="A0A829HB58"/>
<evidence type="ECO:0008006" key="3">
    <source>
        <dbReference type="Google" id="ProtNLM"/>
    </source>
</evidence>
<keyword evidence="2" id="KW-1185">Reference proteome</keyword>
<evidence type="ECO:0000313" key="2">
    <source>
        <dbReference type="Proteomes" id="UP000014523"/>
    </source>
</evidence>
<proteinExistence type="predicted"/>
<reference evidence="1 2" key="1">
    <citation type="submission" date="2013-06" db="EMBL/GenBank/DDBJ databases">
        <title>The Genome Sequence of Acinetobacter gyllenbergii CIP 110306.</title>
        <authorList>
            <consortium name="The Broad Institute Genome Sequencing Platform"/>
            <consortium name="The Broad Institute Genome Sequencing Center for Infectious Disease"/>
            <person name="Cerqueira G."/>
            <person name="Feldgarden M."/>
            <person name="Courvalin P."/>
            <person name="Perichon B."/>
            <person name="Grillot-Courvalin C."/>
            <person name="Clermont D."/>
            <person name="Rocha E."/>
            <person name="Yoon E.-J."/>
            <person name="Nemec A."/>
            <person name="Young S.K."/>
            <person name="Zeng Q."/>
            <person name="Gargeya S."/>
            <person name="Fitzgerald M."/>
            <person name="Abouelleil A."/>
            <person name="Alvarado L."/>
            <person name="Berlin A.M."/>
            <person name="Chapman S.B."/>
            <person name="Dewar J."/>
            <person name="Goldberg J."/>
            <person name="Griggs A."/>
            <person name="Gujja S."/>
            <person name="Hansen M."/>
            <person name="Howarth C."/>
            <person name="Imamovic A."/>
            <person name="Larimer J."/>
            <person name="McCowan C."/>
            <person name="Murphy C."/>
            <person name="Pearson M."/>
            <person name="Priest M."/>
            <person name="Roberts A."/>
            <person name="Saif S."/>
            <person name="Shea T."/>
            <person name="Sykes S."/>
            <person name="Wortman J."/>
            <person name="Nusbaum C."/>
            <person name="Birren B."/>
        </authorList>
    </citation>
    <scope>NUCLEOTIDE SEQUENCE [LARGE SCALE GENOMIC DNA]</scope>
    <source>
        <strain evidence="1 2">CIP 110306</strain>
    </source>
</reference>
<protein>
    <recommendedName>
        <fullName evidence="3">Lipoprotein</fullName>
    </recommendedName>
</protein>
<dbReference type="RefSeq" id="WP_016660635.1">
    <property type="nucleotide sequence ID" value="NZ_ASQH01000021.1"/>
</dbReference>
<name>A0A829HB58_9GAMM</name>
<sequence length="150" mass="18015">MKKMVSMLLVVLTGCSSCVYKPIDERSLDFEKLSNEFFSKYDFDFESRLNKSNIVTSNVFIRGDKFLNSDFEKVKLKIDKTWRLVYSSQDQYVYCYNRYNEMAIVNPKHLNYYNKFSEKLYLTREDVGNWVILFTYDEDGTDYCKDEEFN</sequence>
<dbReference type="PROSITE" id="PS51257">
    <property type="entry name" value="PROKAR_LIPOPROTEIN"/>
    <property type="match status" value="1"/>
</dbReference>